<evidence type="ECO:0000256" key="1">
    <source>
        <dbReference type="SAM" id="MobiDB-lite"/>
    </source>
</evidence>
<evidence type="ECO:0000313" key="2">
    <source>
        <dbReference type="EMBL" id="JAP40637.1"/>
    </source>
</evidence>
<feature type="compositionally biased region" description="Acidic residues" evidence="1">
    <location>
        <begin position="270"/>
        <end position="285"/>
    </location>
</feature>
<dbReference type="InterPro" id="IPR016024">
    <property type="entry name" value="ARM-type_fold"/>
</dbReference>
<protein>
    <submittedName>
        <fullName evidence="2">Uncharacterized protein</fullName>
    </submittedName>
</protein>
<accession>A0A0X3NT28</accession>
<name>A0A0X3NT28_SCHSO</name>
<feature type="region of interest" description="Disordered" evidence="1">
    <location>
        <begin position="166"/>
        <end position="335"/>
    </location>
</feature>
<sequence>MLSEPSSVASPSGDFRKADLADLDGLLVNSENFNQVFIQRTNKKWLRRTLARLTSSPRHLNKLIDILVQIVTSDRHPEWVKRALYWLTEICQNSQLSSHLEACRPYFLRFLSHSSAVAGTYDLVHSAANISRKAEQSKPTRISTRPENFIRTGYVFVDDSDDDFGLPPKRRRLTKRSSEPCASENEKKDEEEKENESDVSSLSLLSSGESEEENEDELDGLPSSDDGVFDVEDETSVSDNQVGVRNNSSVQRQANHRPTTTSDSEKDEGSDSSSSEQEEDDEEDADHVLEELHYYSEEEEPDSEKARLSRLQSLRSPPLSPSTPPSRPKRQCSRR</sequence>
<dbReference type="SUPFAM" id="SSF48371">
    <property type="entry name" value="ARM repeat"/>
    <property type="match status" value="1"/>
</dbReference>
<proteinExistence type="predicted"/>
<gene>
    <name evidence="2" type="ORF">TR127345</name>
</gene>
<reference evidence="2" key="1">
    <citation type="submission" date="2016-01" db="EMBL/GenBank/DDBJ databases">
        <title>Reference transcriptome for the parasite Schistocephalus solidus: insights into the molecular evolution of parasitism.</title>
        <authorList>
            <person name="Hebert F.O."/>
            <person name="Grambauer S."/>
            <person name="Barber I."/>
            <person name="Landry C.R."/>
            <person name="Aubin-Horth N."/>
        </authorList>
    </citation>
    <scope>NUCLEOTIDE SEQUENCE</scope>
</reference>
<dbReference type="AlphaFoldDB" id="A0A0X3NT28"/>
<feature type="compositionally biased region" description="Acidic residues" evidence="1">
    <location>
        <begin position="209"/>
        <end position="219"/>
    </location>
</feature>
<organism evidence="2">
    <name type="scientific">Schistocephalus solidus</name>
    <name type="common">Tapeworm</name>
    <dbReference type="NCBI Taxonomy" id="70667"/>
    <lineage>
        <taxon>Eukaryota</taxon>
        <taxon>Metazoa</taxon>
        <taxon>Spiralia</taxon>
        <taxon>Lophotrochozoa</taxon>
        <taxon>Platyhelminthes</taxon>
        <taxon>Cestoda</taxon>
        <taxon>Eucestoda</taxon>
        <taxon>Diphyllobothriidea</taxon>
        <taxon>Diphyllobothriidae</taxon>
        <taxon>Schistocephalus</taxon>
    </lineage>
</organism>
<feature type="compositionally biased region" description="Low complexity" evidence="1">
    <location>
        <begin position="198"/>
        <end position="208"/>
    </location>
</feature>
<feature type="compositionally biased region" description="Basic and acidic residues" evidence="1">
    <location>
        <begin position="286"/>
        <end position="296"/>
    </location>
</feature>
<feature type="compositionally biased region" description="Polar residues" evidence="1">
    <location>
        <begin position="237"/>
        <end position="261"/>
    </location>
</feature>
<dbReference type="EMBL" id="GEEE01022588">
    <property type="protein sequence ID" value="JAP40637.1"/>
    <property type="molecule type" value="Transcribed_RNA"/>
</dbReference>
<feature type="compositionally biased region" description="Acidic residues" evidence="1">
    <location>
        <begin position="227"/>
        <end position="236"/>
    </location>
</feature>